<dbReference type="CDD" id="cd06171">
    <property type="entry name" value="Sigma70_r4"/>
    <property type="match status" value="1"/>
</dbReference>
<gene>
    <name evidence="7" type="ORF">ABE41_001965</name>
</gene>
<dbReference type="InterPro" id="IPR013324">
    <property type="entry name" value="RNA_pol_sigma_r3/r4-like"/>
</dbReference>
<dbReference type="PANTHER" id="PTHR43133">
    <property type="entry name" value="RNA POLYMERASE ECF-TYPE SIGMA FACTO"/>
    <property type="match status" value="1"/>
</dbReference>
<evidence type="ECO:0000313" key="8">
    <source>
        <dbReference type="Proteomes" id="UP000077412"/>
    </source>
</evidence>
<dbReference type="GO" id="GO:0006352">
    <property type="term" value="P:DNA-templated transcription initiation"/>
    <property type="evidence" value="ECO:0007669"/>
    <property type="project" value="InterPro"/>
</dbReference>
<dbReference type="EMBL" id="CP016761">
    <property type="protein sequence ID" value="ANX10780.1"/>
    <property type="molecule type" value="Genomic_DNA"/>
</dbReference>
<feature type="domain" description="RNA polymerase sigma-70 region 2" evidence="5">
    <location>
        <begin position="21"/>
        <end position="88"/>
    </location>
</feature>
<proteinExistence type="inferred from homology"/>
<evidence type="ECO:0000256" key="1">
    <source>
        <dbReference type="ARBA" id="ARBA00010641"/>
    </source>
</evidence>
<dbReference type="OrthoDB" id="9782703at2"/>
<evidence type="ECO:0000256" key="3">
    <source>
        <dbReference type="ARBA" id="ARBA00023082"/>
    </source>
</evidence>
<comment type="similarity">
    <text evidence="1">Belongs to the sigma-70 factor family. ECF subfamily.</text>
</comment>
<dbReference type="Gene3D" id="1.10.10.10">
    <property type="entry name" value="Winged helix-like DNA-binding domain superfamily/Winged helix DNA-binding domain"/>
    <property type="match status" value="1"/>
</dbReference>
<dbReference type="InterPro" id="IPR014284">
    <property type="entry name" value="RNA_pol_sigma-70_dom"/>
</dbReference>
<keyword evidence="2" id="KW-0805">Transcription regulation</keyword>
<dbReference type="NCBIfam" id="TIGR02954">
    <property type="entry name" value="Sig70_famx3"/>
    <property type="match status" value="1"/>
</dbReference>
<dbReference type="STRING" id="255247.ABE41_001965"/>
<name>A0A1B1Z089_9BACL</name>
<dbReference type="SUPFAM" id="SSF88659">
    <property type="entry name" value="Sigma3 and sigma4 domains of RNA polymerase sigma factors"/>
    <property type="match status" value="1"/>
</dbReference>
<dbReference type="Pfam" id="PF08281">
    <property type="entry name" value="Sigma70_r4_2"/>
    <property type="match status" value="1"/>
</dbReference>
<dbReference type="InterPro" id="IPR039425">
    <property type="entry name" value="RNA_pol_sigma-70-like"/>
</dbReference>
<evidence type="ECO:0000259" key="5">
    <source>
        <dbReference type="Pfam" id="PF04542"/>
    </source>
</evidence>
<accession>A0A1B1Z089</accession>
<dbReference type="Proteomes" id="UP000077412">
    <property type="component" value="Chromosome"/>
</dbReference>
<sequence>MLNINTVIKAINGNEDAFEQLIKQESEKLYRTAYLYVRNKEDALDVLQETVCKAFVGIHKLKEPKFFSTWLVKILIRTAYEVLQKKSKTVLTGEAFIHSLTENTSHSPEEDLDLTNAISTLDQNYQTVIILFYFHDLSIKTIAEKMQKPEGTIKTYLHRAKAELKGSLEGAGSYGQRMV</sequence>
<dbReference type="InterPro" id="IPR013249">
    <property type="entry name" value="RNA_pol_sigma70_r4_t2"/>
</dbReference>
<dbReference type="InterPro" id="IPR013325">
    <property type="entry name" value="RNA_pol_sigma_r2"/>
</dbReference>
<dbReference type="PANTHER" id="PTHR43133:SF51">
    <property type="entry name" value="RNA POLYMERASE SIGMA FACTOR"/>
    <property type="match status" value="1"/>
</dbReference>
<dbReference type="GO" id="GO:0003677">
    <property type="term" value="F:DNA binding"/>
    <property type="evidence" value="ECO:0007669"/>
    <property type="project" value="InterPro"/>
</dbReference>
<evidence type="ECO:0000259" key="6">
    <source>
        <dbReference type="Pfam" id="PF08281"/>
    </source>
</evidence>
<dbReference type="AlphaFoldDB" id="A0A1B1Z089"/>
<feature type="domain" description="RNA polymerase sigma factor 70 region 4 type 2" evidence="6">
    <location>
        <begin position="113"/>
        <end position="164"/>
    </location>
</feature>
<dbReference type="Gene3D" id="1.10.1740.10">
    <property type="match status" value="1"/>
</dbReference>
<organism evidence="7 8">
    <name type="scientific">Fictibacillus arsenicus</name>
    <dbReference type="NCBI Taxonomy" id="255247"/>
    <lineage>
        <taxon>Bacteria</taxon>
        <taxon>Bacillati</taxon>
        <taxon>Bacillota</taxon>
        <taxon>Bacilli</taxon>
        <taxon>Bacillales</taxon>
        <taxon>Fictibacillaceae</taxon>
        <taxon>Fictibacillus</taxon>
    </lineage>
</organism>
<dbReference type="Pfam" id="PF04542">
    <property type="entry name" value="Sigma70_r2"/>
    <property type="match status" value="1"/>
</dbReference>
<evidence type="ECO:0000256" key="4">
    <source>
        <dbReference type="ARBA" id="ARBA00023163"/>
    </source>
</evidence>
<keyword evidence="8" id="KW-1185">Reference proteome</keyword>
<dbReference type="RefSeq" id="WP_066285970.1">
    <property type="nucleotide sequence ID" value="NZ_CP016761.1"/>
</dbReference>
<dbReference type="InterPro" id="IPR007627">
    <property type="entry name" value="RNA_pol_sigma70_r2"/>
</dbReference>
<dbReference type="GO" id="GO:0016987">
    <property type="term" value="F:sigma factor activity"/>
    <property type="evidence" value="ECO:0007669"/>
    <property type="project" value="UniProtKB-KW"/>
</dbReference>
<evidence type="ECO:0000313" key="7">
    <source>
        <dbReference type="EMBL" id="ANX10780.1"/>
    </source>
</evidence>
<dbReference type="InterPro" id="IPR036388">
    <property type="entry name" value="WH-like_DNA-bd_sf"/>
</dbReference>
<keyword evidence="3" id="KW-0731">Sigma factor</keyword>
<reference evidence="7 8" key="1">
    <citation type="submission" date="2016-08" db="EMBL/GenBank/DDBJ databases">
        <title>Complete genome sequence of Fictibacillus arsenicus G25-54, a strain with toxicity to nematodes and a potential arsenic-resistance activity.</title>
        <authorList>
            <person name="Zheng Z."/>
        </authorList>
    </citation>
    <scope>NUCLEOTIDE SEQUENCE [LARGE SCALE GENOMIC DNA]</scope>
    <source>
        <strain evidence="7 8">G25-54</strain>
    </source>
</reference>
<dbReference type="KEGG" id="far:ABE41_001965"/>
<dbReference type="SUPFAM" id="SSF88946">
    <property type="entry name" value="Sigma2 domain of RNA polymerase sigma factors"/>
    <property type="match status" value="1"/>
</dbReference>
<dbReference type="InterPro" id="IPR014300">
    <property type="entry name" value="RNA_pol_sigma-V"/>
</dbReference>
<dbReference type="NCBIfam" id="TIGR02937">
    <property type="entry name" value="sigma70-ECF"/>
    <property type="match status" value="1"/>
</dbReference>
<protein>
    <submittedName>
        <fullName evidence="7">RNA polymerase</fullName>
    </submittedName>
</protein>
<keyword evidence="4" id="KW-0804">Transcription</keyword>
<evidence type="ECO:0000256" key="2">
    <source>
        <dbReference type="ARBA" id="ARBA00023015"/>
    </source>
</evidence>